<evidence type="ECO:0000313" key="10">
    <source>
        <dbReference type="Proteomes" id="UP000198741"/>
    </source>
</evidence>
<accession>A0A1H0PDT5</accession>
<protein>
    <submittedName>
        <fullName evidence="9">Purine-cytosine permease</fullName>
    </submittedName>
</protein>
<organism evidence="9 10">
    <name type="scientific">Nakamurella panacisegetis</name>
    <dbReference type="NCBI Taxonomy" id="1090615"/>
    <lineage>
        <taxon>Bacteria</taxon>
        <taxon>Bacillati</taxon>
        <taxon>Actinomycetota</taxon>
        <taxon>Actinomycetes</taxon>
        <taxon>Nakamurellales</taxon>
        <taxon>Nakamurellaceae</taxon>
        <taxon>Nakamurella</taxon>
    </lineage>
</organism>
<proteinExistence type="inferred from homology"/>
<evidence type="ECO:0000256" key="4">
    <source>
        <dbReference type="ARBA" id="ARBA00022692"/>
    </source>
</evidence>
<keyword evidence="10" id="KW-1185">Reference proteome</keyword>
<reference evidence="9 10" key="1">
    <citation type="submission" date="2016-10" db="EMBL/GenBank/DDBJ databases">
        <authorList>
            <person name="de Groot N.N."/>
        </authorList>
    </citation>
    <scope>NUCLEOTIDE SEQUENCE [LARGE SCALE GENOMIC DNA]</scope>
    <source>
        <strain evidence="10">P4-7,KCTC 19426,CECT 7604</strain>
    </source>
</reference>
<dbReference type="Pfam" id="PF02133">
    <property type="entry name" value="Transp_cyt_pur"/>
    <property type="match status" value="1"/>
</dbReference>
<feature type="transmembrane region" description="Helical" evidence="8">
    <location>
        <begin position="340"/>
        <end position="363"/>
    </location>
</feature>
<evidence type="ECO:0000256" key="5">
    <source>
        <dbReference type="ARBA" id="ARBA00022989"/>
    </source>
</evidence>
<feature type="transmembrane region" description="Helical" evidence="8">
    <location>
        <begin position="251"/>
        <end position="273"/>
    </location>
</feature>
<feature type="transmembrane region" description="Helical" evidence="8">
    <location>
        <begin position="300"/>
        <end position="328"/>
    </location>
</feature>
<evidence type="ECO:0000256" key="6">
    <source>
        <dbReference type="ARBA" id="ARBA00023136"/>
    </source>
</evidence>
<comment type="subcellular location">
    <subcellularLocation>
        <location evidence="1">Membrane</location>
        <topology evidence="1">Multi-pass membrane protein</topology>
    </subcellularLocation>
</comment>
<evidence type="ECO:0000256" key="1">
    <source>
        <dbReference type="ARBA" id="ARBA00004141"/>
    </source>
</evidence>
<comment type="similarity">
    <text evidence="2 7">Belongs to the purine-cytosine permease (2.A.39) family.</text>
</comment>
<dbReference type="PIRSF" id="PIRSF002744">
    <property type="entry name" value="Pur-cyt_permease"/>
    <property type="match status" value="1"/>
</dbReference>
<feature type="transmembrane region" description="Helical" evidence="8">
    <location>
        <begin position="458"/>
        <end position="476"/>
    </location>
</feature>
<feature type="transmembrane region" description="Helical" evidence="8">
    <location>
        <begin position="118"/>
        <end position="140"/>
    </location>
</feature>
<dbReference type="STRING" id="1090615.SAMN04515671_2720"/>
<evidence type="ECO:0000256" key="7">
    <source>
        <dbReference type="PIRNR" id="PIRNR002744"/>
    </source>
</evidence>
<feature type="transmembrane region" description="Helical" evidence="8">
    <location>
        <begin position="152"/>
        <end position="174"/>
    </location>
</feature>
<dbReference type="GO" id="GO:0005886">
    <property type="term" value="C:plasma membrane"/>
    <property type="evidence" value="ECO:0007669"/>
    <property type="project" value="TreeGrafter"/>
</dbReference>
<dbReference type="PANTHER" id="PTHR31806">
    <property type="entry name" value="PURINE-CYTOSINE PERMEASE FCY2-RELATED"/>
    <property type="match status" value="1"/>
</dbReference>
<feature type="transmembrane region" description="Helical" evidence="8">
    <location>
        <begin position="181"/>
        <end position="200"/>
    </location>
</feature>
<feature type="transmembrane region" description="Helical" evidence="8">
    <location>
        <begin position="369"/>
        <end position="390"/>
    </location>
</feature>
<evidence type="ECO:0000256" key="2">
    <source>
        <dbReference type="ARBA" id="ARBA00008974"/>
    </source>
</evidence>
<evidence type="ECO:0000256" key="8">
    <source>
        <dbReference type="SAM" id="Phobius"/>
    </source>
</evidence>
<dbReference type="AlphaFoldDB" id="A0A1H0PDT5"/>
<dbReference type="EMBL" id="LT629710">
    <property type="protein sequence ID" value="SDP02799.1"/>
    <property type="molecule type" value="Genomic_DNA"/>
</dbReference>
<dbReference type="InterPro" id="IPR001248">
    <property type="entry name" value="Pur-cyt_permease"/>
</dbReference>
<dbReference type="InterPro" id="IPR026030">
    <property type="entry name" value="Pur-cyt_permease_Fcy2/21/22"/>
</dbReference>
<keyword evidence="4 8" id="KW-0812">Transmembrane</keyword>
<dbReference type="Gene3D" id="1.10.4160.10">
    <property type="entry name" value="Hydantoin permease"/>
    <property type="match status" value="1"/>
</dbReference>
<feature type="transmembrane region" description="Helical" evidence="8">
    <location>
        <begin position="212"/>
        <end position="231"/>
    </location>
</feature>
<dbReference type="Proteomes" id="UP000198741">
    <property type="component" value="Chromosome I"/>
</dbReference>
<evidence type="ECO:0000313" key="9">
    <source>
        <dbReference type="EMBL" id="SDP02799.1"/>
    </source>
</evidence>
<dbReference type="RefSeq" id="WP_197676167.1">
    <property type="nucleotide sequence ID" value="NZ_LT629710.1"/>
</dbReference>
<keyword evidence="5 8" id="KW-1133">Transmembrane helix</keyword>
<dbReference type="GO" id="GO:0022857">
    <property type="term" value="F:transmembrane transporter activity"/>
    <property type="evidence" value="ECO:0007669"/>
    <property type="project" value="InterPro"/>
</dbReference>
<gene>
    <name evidence="9" type="ORF">SAMN04515671_2720</name>
</gene>
<evidence type="ECO:0000256" key="3">
    <source>
        <dbReference type="ARBA" id="ARBA00022448"/>
    </source>
</evidence>
<feature type="transmembrane region" description="Helical" evidence="8">
    <location>
        <begin position="411"/>
        <end position="438"/>
    </location>
</feature>
<feature type="transmembrane region" description="Helical" evidence="8">
    <location>
        <begin position="66"/>
        <end position="89"/>
    </location>
</feature>
<keyword evidence="6 7" id="KW-0472">Membrane</keyword>
<keyword evidence="3 7" id="KW-0813">Transport</keyword>
<dbReference type="PANTHER" id="PTHR31806:SF1">
    <property type="entry name" value="PURINE-CYTOSINE PERMEASE FCY2-RELATED"/>
    <property type="match status" value="1"/>
</dbReference>
<sequence length="487" mass="51111">MTTVHPEIERSGVSAPILELNGINVIDPVERKGKPSNLFWPWCAANVGVLGMGYAAYLLFHGVSFLQALVAGVIGIIGSFLLVGFSALAGKRGSAPTMILSRAPFGVLGNRLPSLVSYLLLVGWEIVTMVLAISAVGVIFERLGWSTGTATKIGSFVVVAGVIAVAGTLGFDVIMRFQKWITYLMILLTIGFVIITASHIHPSALKSLPTGGVAAFVGAVIFAFTGFGLSWANTAADYSRYLPTSVRGSSVVGWTTFGASVGPVLLILDGLLLTGSDPALLTAVGNDPIGGLGTILPTWYLVPFILVALLGLIGSAVLDIYSSGLALLSLGLKTKRHIAVSIDVVIMVLGTVYLVWIAAGSFLGSFTGFLITLGVPIAAWTGIFLADMLLRRRNYAEADLYSSRGRYGAANVSAVALMLLGSGVGFGLVVSTAEWLAWQGYLLAPLHLGPKNGTWANANLGVVISLAIGFVGYLALNRRRVRTQESV</sequence>
<feature type="transmembrane region" description="Helical" evidence="8">
    <location>
        <begin position="38"/>
        <end position="60"/>
    </location>
</feature>
<name>A0A1H0PDT5_9ACTN</name>